<evidence type="ECO:0000256" key="1">
    <source>
        <dbReference type="SAM" id="SignalP"/>
    </source>
</evidence>
<sequence>MKQIVHIMLFMCFSFSVLAQKHLDFRGQLSVLSSYSPNNDLNGFIGARYIPELSYKIDLDSIQFIDFEASVNSSASILFHPFDASDTDADINPYRIWARYSNDQFEIRTGLQKMDFGVATLLRPLQWFNQIDPRDPLQLTNGVYGVLARYYFLNNANIWIWGLYGNEKTRGFDALETNDNQPEFGGRFQHPIPRGEIGISYHHRAINTTSYAGFKTLDDITENKYGIDAKWDVTVGLWFEATYSKKSKNLGLLTNQALLNIGSDYTFGIGNGLNVIVEHLMGSFDEQAFNFNNTTNITAISSNYPLGLFDTINTFYYYNWETNDNTILLNYERQFKKITGYAMAYYNPDGQQGIQENNLVNNFSGPGIRLMLVYNY</sequence>
<dbReference type="Proteomes" id="UP001231197">
    <property type="component" value="Unassembled WGS sequence"/>
</dbReference>
<dbReference type="RefSeq" id="WP_290207274.1">
    <property type="nucleotide sequence ID" value="NZ_JASDDK010000005.1"/>
</dbReference>
<keyword evidence="1" id="KW-0732">Signal</keyword>
<comment type="caution">
    <text evidence="2">The sequence shown here is derived from an EMBL/GenBank/DDBJ whole genome shotgun (WGS) entry which is preliminary data.</text>
</comment>
<evidence type="ECO:0000313" key="2">
    <source>
        <dbReference type="EMBL" id="MDN3493604.1"/>
    </source>
</evidence>
<feature type="signal peptide" evidence="1">
    <location>
        <begin position="1"/>
        <end position="19"/>
    </location>
</feature>
<feature type="chain" id="PRO_5045290097" description="Porin" evidence="1">
    <location>
        <begin position="20"/>
        <end position="376"/>
    </location>
</feature>
<proteinExistence type="predicted"/>
<evidence type="ECO:0008006" key="4">
    <source>
        <dbReference type="Google" id="ProtNLM"/>
    </source>
</evidence>
<name>A0ABT7ZX97_9FLAO</name>
<keyword evidence="3" id="KW-1185">Reference proteome</keyword>
<evidence type="ECO:0000313" key="3">
    <source>
        <dbReference type="Proteomes" id="UP001231197"/>
    </source>
</evidence>
<protein>
    <recommendedName>
        <fullName evidence="4">Porin</fullName>
    </recommendedName>
</protein>
<reference evidence="2 3" key="1">
    <citation type="journal article" date="2023" name="Int. J. Syst. Evol. Microbiol.">
        <title>Winogradskyella bathintestinalis sp. nov., isolated from the intestine of the deep-sea loosejaw dragonfish, Malacosteus niger.</title>
        <authorList>
            <person name="Uniacke-Lowe S."/>
            <person name="Johnson C.N."/>
            <person name="Stanton C."/>
            <person name="Hill C."/>
            <person name="Ross P."/>
        </authorList>
    </citation>
    <scope>NUCLEOTIDE SEQUENCE [LARGE SCALE GENOMIC DNA]</scope>
    <source>
        <strain evidence="2 3">APC 3343</strain>
    </source>
</reference>
<dbReference type="EMBL" id="JASDDK010000005">
    <property type="protein sequence ID" value="MDN3493604.1"/>
    <property type="molecule type" value="Genomic_DNA"/>
</dbReference>
<gene>
    <name evidence="2" type="ORF">QMA06_12840</name>
</gene>
<organism evidence="2 3">
    <name type="scientific">Winogradskyella bathintestinalis</name>
    <dbReference type="NCBI Taxonomy" id="3035208"/>
    <lineage>
        <taxon>Bacteria</taxon>
        <taxon>Pseudomonadati</taxon>
        <taxon>Bacteroidota</taxon>
        <taxon>Flavobacteriia</taxon>
        <taxon>Flavobacteriales</taxon>
        <taxon>Flavobacteriaceae</taxon>
        <taxon>Winogradskyella</taxon>
    </lineage>
</organism>
<accession>A0ABT7ZX97</accession>